<proteinExistence type="inferred from homology"/>
<comment type="subcellular location">
    <subcellularLocation>
        <location evidence="9">Cytoplasm</location>
    </subcellularLocation>
</comment>
<keyword evidence="5 9" id="KW-0067">ATP-binding</keyword>
<accession>A0A4R3XZP7</accession>
<dbReference type="PANTHER" id="PTHR21342">
    <property type="entry name" value="PHOSPHOPANTETHEINE ADENYLYLTRANSFERASE"/>
    <property type="match status" value="1"/>
</dbReference>
<reference evidence="12 14" key="2">
    <citation type="submission" date="2019-05" db="EMBL/GenBank/DDBJ databases">
        <title>Pasteurellaceae isolates from reptiles.</title>
        <authorList>
            <person name="Bojesen A.M."/>
            <person name="Lund E."/>
        </authorList>
    </citation>
    <scope>NUCLEOTIDE SEQUENCE [LARGE SCALE GENOMIC DNA]</scope>
    <source>
        <strain evidence="12 14">ELNT2x</strain>
    </source>
</reference>
<feature type="binding site" evidence="9">
    <location>
        <begin position="89"/>
        <end position="91"/>
    </location>
    <ligand>
        <name>ATP</name>
        <dbReference type="ChEBI" id="CHEBI:30616"/>
    </ligand>
</feature>
<comment type="cofactor">
    <cofactor evidence="9">
        <name>Mg(2+)</name>
        <dbReference type="ChEBI" id="CHEBI:18420"/>
    </cofactor>
</comment>
<dbReference type="GO" id="GO:0015937">
    <property type="term" value="P:coenzyme A biosynthetic process"/>
    <property type="evidence" value="ECO:0007669"/>
    <property type="project" value="UniProtKB-UniRule"/>
</dbReference>
<feature type="binding site" evidence="9">
    <location>
        <position position="88"/>
    </location>
    <ligand>
        <name>substrate</name>
    </ligand>
</feature>
<keyword evidence="6 9" id="KW-0460">Magnesium</keyword>
<evidence type="ECO:0000313" key="11">
    <source>
        <dbReference type="EMBL" id="TCV83344.1"/>
    </source>
</evidence>
<gene>
    <name evidence="9 12" type="primary">coaD</name>
    <name evidence="11" type="ORF">EDC16_11523</name>
    <name evidence="12" type="ORF">FHQ21_08510</name>
</gene>
<comment type="catalytic activity">
    <reaction evidence="8 9">
        <text>(R)-4'-phosphopantetheine + ATP + H(+) = 3'-dephospho-CoA + diphosphate</text>
        <dbReference type="Rhea" id="RHEA:19801"/>
        <dbReference type="ChEBI" id="CHEBI:15378"/>
        <dbReference type="ChEBI" id="CHEBI:30616"/>
        <dbReference type="ChEBI" id="CHEBI:33019"/>
        <dbReference type="ChEBI" id="CHEBI:57328"/>
        <dbReference type="ChEBI" id="CHEBI:61723"/>
        <dbReference type="EC" id="2.7.7.3"/>
    </reaction>
</comment>
<evidence type="ECO:0000256" key="3">
    <source>
        <dbReference type="ARBA" id="ARBA00022695"/>
    </source>
</evidence>
<dbReference type="EMBL" id="SMCP01000015">
    <property type="protein sequence ID" value="TCV83344.1"/>
    <property type="molecule type" value="Genomic_DNA"/>
</dbReference>
<evidence type="ECO:0000256" key="2">
    <source>
        <dbReference type="ARBA" id="ARBA00022679"/>
    </source>
</evidence>
<dbReference type="CDD" id="cd02163">
    <property type="entry name" value="PPAT"/>
    <property type="match status" value="1"/>
</dbReference>
<dbReference type="Pfam" id="PF01467">
    <property type="entry name" value="CTP_transf_like"/>
    <property type="match status" value="1"/>
</dbReference>
<evidence type="ECO:0000256" key="7">
    <source>
        <dbReference type="ARBA" id="ARBA00022993"/>
    </source>
</evidence>
<evidence type="ECO:0000256" key="9">
    <source>
        <dbReference type="HAMAP-Rule" id="MF_00151"/>
    </source>
</evidence>
<dbReference type="Proteomes" id="UP000294619">
    <property type="component" value="Unassembled WGS sequence"/>
</dbReference>
<dbReference type="RefSeq" id="WP_132968097.1">
    <property type="nucleotide sequence ID" value="NZ_LEKL01000002.1"/>
</dbReference>
<evidence type="ECO:0000256" key="1">
    <source>
        <dbReference type="ARBA" id="ARBA00022490"/>
    </source>
</evidence>
<evidence type="ECO:0000256" key="4">
    <source>
        <dbReference type="ARBA" id="ARBA00022741"/>
    </source>
</evidence>
<dbReference type="Proteomes" id="UP000305526">
    <property type="component" value="Unassembled WGS sequence"/>
</dbReference>
<feature type="binding site" evidence="9">
    <location>
        <begin position="124"/>
        <end position="130"/>
    </location>
    <ligand>
        <name>ATP</name>
        <dbReference type="ChEBI" id="CHEBI:30616"/>
    </ligand>
</feature>
<dbReference type="Gene3D" id="3.40.50.620">
    <property type="entry name" value="HUPs"/>
    <property type="match status" value="1"/>
</dbReference>
<evidence type="ECO:0000256" key="8">
    <source>
        <dbReference type="ARBA" id="ARBA00029346"/>
    </source>
</evidence>
<evidence type="ECO:0000256" key="6">
    <source>
        <dbReference type="ARBA" id="ARBA00022842"/>
    </source>
</evidence>
<dbReference type="InterPro" id="IPR014729">
    <property type="entry name" value="Rossmann-like_a/b/a_fold"/>
</dbReference>
<dbReference type="AlphaFoldDB" id="A0A4R3XZP7"/>
<dbReference type="PANTHER" id="PTHR21342:SF1">
    <property type="entry name" value="PHOSPHOPANTETHEINE ADENYLYLTRANSFERASE"/>
    <property type="match status" value="1"/>
</dbReference>
<comment type="subunit">
    <text evidence="9">Homohexamer.</text>
</comment>
<protein>
    <recommendedName>
        <fullName evidence="9">Phosphopantetheine adenylyltransferase</fullName>
        <ecNumber evidence="9">2.7.7.3</ecNumber>
    </recommendedName>
    <alternativeName>
        <fullName evidence="9">Dephospho-CoA pyrophosphorylase</fullName>
    </alternativeName>
    <alternativeName>
        <fullName evidence="9">Pantetheine-phosphate adenylyltransferase</fullName>
        <shortName evidence="9">PPAT</shortName>
    </alternativeName>
</protein>
<dbReference type="GO" id="GO:0005737">
    <property type="term" value="C:cytoplasm"/>
    <property type="evidence" value="ECO:0007669"/>
    <property type="project" value="UniProtKB-SubCell"/>
</dbReference>
<feature type="site" description="Transition state stabilizer" evidence="9">
    <location>
        <position position="18"/>
    </location>
</feature>
<comment type="similarity">
    <text evidence="9">Belongs to the bacterial CoaD family.</text>
</comment>
<dbReference type="InterPro" id="IPR001980">
    <property type="entry name" value="PPAT"/>
</dbReference>
<feature type="binding site" evidence="9">
    <location>
        <position position="18"/>
    </location>
    <ligand>
        <name>ATP</name>
        <dbReference type="ChEBI" id="CHEBI:30616"/>
    </ligand>
</feature>
<dbReference type="InterPro" id="IPR004821">
    <property type="entry name" value="Cyt_trans-like"/>
</dbReference>
<sequence>MQTTVIYPGTFDPITNGHLDIIERSALLFPKIIVAVAASPSKKPLFELEQRIELVQQSCRHLANIEVIGFSGLLAEVIKQYQVKAIIRGVRAVADFEYELQLSHLNRLLTHGVESLFFPPSDRWSYVSSTMIREISLHGGDTQALVPQVVYQALQQKHAKHQQTLDVKA</sequence>
<dbReference type="SUPFAM" id="SSF52374">
    <property type="entry name" value="Nucleotidylyl transferase"/>
    <property type="match status" value="1"/>
</dbReference>
<comment type="function">
    <text evidence="9">Reversibly transfers an adenylyl group from ATP to 4'-phosphopantetheine, yielding dephospho-CoA (dPCoA) and pyrophosphate.</text>
</comment>
<comment type="caution">
    <text evidence="11">The sequence shown here is derived from an EMBL/GenBank/DDBJ whole genome shotgun (WGS) entry which is preliminary data.</text>
</comment>
<evidence type="ECO:0000256" key="5">
    <source>
        <dbReference type="ARBA" id="ARBA00022840"/>
    </source>
</evidence>
<evidence type="ECO:0000313" key="13">
    <source>
        <dbReference type="Proteomes" id="UP000294619"/>
    </source>
</evidence>
<evidence type="ECO:0000313" key="12">
    <source>
        <dbReference type="EMBL" id="TNG91196.1"/>
    </source>
</evidence>
<dbReference type="EMBL" id="VDGV01000073">
    <property type="protein sequence ID" value="TNG91196.1"/>
    <property type="molecule type" value="Genomic_DNA"/>
</dbReference>
<dbReference type="GO" id="GO:0004595">
    <property type="term" value="F:pantetheine-phosphate adenylyltransferase activity"/>
    <property type="evidence" value="ECO:0007669"/>
    <property type="project" value="UniProtKB-UniRule"/>
</dbReference>
<dbReference type="NCBIfam" id="TIGR01510">
    <property type="entry name" value="coaD_prev_kdtB"/>
    <property type="match status" value="1"/>
</dbReference>
<keyword evidence="3 9" id="KW-0548">Nucleotidyltransferase</keyword>
<name>A0A4R3XZP7_9PAST</name>
<feature type="binding site" evidence="9">
    <location>
        <begin position="10"/>
        <end position="11"/>
    </location>
    <ligand>
        <name>ATP</name>
        <dbReference type="ChEBI" id="CHEBI:30616"/>
    </ligand>
</feature>
<keyword evidence="4 9" id="KW-0547">Nucleotide-binding</keyword>
<keyword evidence="1 9" id="KW-0963">Cytoplasm</keyword>
<dbReference type="HAMAP" id="MF_00151">
    <property type="entry name" value="PPAT_bact"/>
    <property type="match status" value="1"/>
</dbReference>
<keyword evidence="2 9" id="KW-0808">Transferase</keyword>
<evidence type="ECO:0000313" key="14">
    <source>
        <dbReference type="Proteomes" id="UP000305526"/>
    </source>
</evidence>
<feature type="binding site" evidence="9">
    <location>
        <position position="42"/>
    </location>
    <ligand>
        <name>substrate</name>
    </ligand>
</feature>
<evidence type="ECO:0000259" key="10">
    <source>
        <dbReference type="Pfam" id="PF01467"/>
    </source>
</evidence>
<feature type="binding site" evidence="9">
    <location>
        <position position="99"/>
    </location>
    <ligand>
        <name>ATP</name>
        <dbReference type="ChEBI" id="CHEBI:30616"/>
    </ligand>
</feature>
<comment type="pathway">
    <text evidence="9">Cofactor biosynthesis; coenzyme A biosynthesis; CoA from (R)-pantothenate: step 4/5.</text>
</comment>
<feature type="binding site" evidence="9">
    <location>
        <position position="10"/>
    </location>
    <ligand>
        <name>substrate</name>
    </ligand>
</feature>
<feature type="binding site" evidence="9">
    <location>
        <position position="74"/>
    </location>
    <ligand>
        <name>substrate</name>
    </ligand>
</feature>
<dbReference type="GO" id="GO:0005524">
    <property type="term" value="F:ATP binding"/>
    <property type="evidence" value="ECO:0007669"/>
    <property type="project" value="UniProtKB-KW"/>
</dbReference>
<keyword evidence="7 9" id="KW-0173">Coenzyme A biosynthesis</keyword>
<dbReference type="PRINTS" id="PR01020">
    <property type="entry name" value="LPSBIOSNTHSS"/>
</dbReference>
<organism evidence="11 13">
    <name type="scientific">Testudinibacter aquarius</name>
    <dbReference type="NCBI Taxonomy" id="1524974"/>
    <lineage>
        <taxon>Bacteria</taxon>
        <taxon>Pseudomonadati</taxon>
        <taxon>Pseudomonadota</taxon>
        <taxon>Gammaproteobacteria</taxon>
        <taxon>Pasteurellales</taxon>
        <taxon>Pasteurellaceae</taxon>
        <taxon>Testudinibacter</taxon>
    </lineage>
</organism>
<keyword evidence="14" id="KW-1185">Reference proteome</keyword>
<feature type="domain" description="Cytidyltransferase-like" evidence="10">
    <location>
        <begin position="6"/>
        <end position="134"/>
    </location>
</feature>
<dbReference type="EC" id="2.7.7.3" evidence="9"/>
<dbReference type="NCBIfam" id="TIGR00125">
    <property type="entry name" value="cyt_tran_rel"/>
    <property type="match status" value="1"/>
</dbReference>
<dbReference type="UniPathway" id="UPA00241">
    <property type="reaction ID" value="UER00355"/>
</dbReference>
<reference evidence="11 13" key="1">
    <citation type="submission" date="2019-03" db="EMBL/GenBank/DDBJ databases">
        <title>Genomic Encyclopedia of Type Strains, Phase IV (KMG-IV): sequencing the most valuable type-strain genomes for metagenomic binning, comparative biology and taxonomic classification.</title>
        <authorList>
            <person name="Goeker M."/>
        </authorList>
    </citation>
    <scope>NUCLEOTIDE SEQUENCE [LARGE SCALE GENOMIC DNA]</scope>
    <source>
        <strain evidence="11 13">DSM 28140</strain>
    </source>
</reference>